<reference evidence="2" key="1">
    <citation type="journal article" date="2020" name="Stud. Mycol.">
        <title>101 Dothideomycetes genomes: a test case for predicting lifestyles and emergence of pathogens.</title>
        <authorList>
            <person name="Haridas S."/>
            <person name="Albert R."/>
            <person name="Binder M."/>
            <person name="Bloem J."/>
            <person name="Labutti K."/>
            <person name="Salamov A."/>
            <person name="Andreopoulos B."/>
            <person name="Baker S."/>
            <person name="Barry K."/>
            <person name="Bills G."/>
            <person name="Bluhm B."/>
            <person name="Cannon C."/>
            <person name="Castanera R."/>
            <person name="Culley D."/>
            <person name="Daum C."/>
            <person name="Ezra D."/>
            <person name="Gonzalez J."/>
            <person name="Henrissat B."/>
            <person name="Kuo A."/>
            <person name="Liang C."/>
            <person name="Lipzen A."/>
            <person name="Lutzoni F."/>
            <person name="Magnuson J."/>
            <person name="Mondo S."/>
            <person name="Nolan M."/>
            <person name="Ohm R."/>
            <person name="Pangilinan J."/>
            <person name="Park H.-J."/>
            <person name="Ramirez L."/>
            <person name="Alfaro M."/>
            <person name="Sun H."/>
            <person name="Tritt A."/>
            <person name="Yoshinaga Y."/>
            <person name="Zwiers L.-H."/>
            <person name="Turgeon B."/>
            <person name="Goodwin S."/>
            <person name="Spatafora J."/>
            <person name="Crous P."/>
            <person name="Grigoriev I."/>
        </authorList>
    </citation>
    <scope>NUCLEOTIDE SEQUENCE</scope>
    <source>
        <strain evidence="2">CBS 260.36</strain>
    </source>
</reference>
<evidence type="ECO:0000259" key="1">
    <source>
        <dbReference type="SMART" id="SM00198"/>
    </source>
</evidence>
<dbReference type="PANTHER" id="PTHR10334">
    <property type="entry name" value="CYSTEINE-RICH SECRETORY PROTEIN-RELATED"/>
    <property type="match status" value="1"/>
</dbReference>
<dbReference type="InterPro" id="IPR018244">
    <property type="entry name" value="Allrgn_V5/Tpx1_CS"/>
</dbReference>
<accession>A0A9P4ISR6</accession>
<gene>
    <name evidence="2" type="ORF">K461DRAFT_263123</name>
</gene>
<name>A0A9P4ISR6_9PEZI</name>
<evidence type="ECO:0000313" key="3">
    <source>
        <dbReference type="Proteomes" id="UP000799439"/>
    </source>
</evidence>
<dbReference type="InterPro" id="IPR035940">
    <property type="entry name" value="CAP_sf"/>
</dbReference>
<dbReference type="Proteomes" id="UP000799439">
    <property type="component" value="Unassembled WGS sequence"/>
</dbReference>
<dbReference type="SMART" id="SM00198">
    <property type="entry name" value="SCP"/>
    <property type="match status" value="1"/>
</dbReference>
<dbReference type="InterPro" id="IPR001283">
    <property type="entry name" value="CRISP-related"/>
</dbReference>
<proteinExistence type="predicted"/>
<dbReference type="SUPFAM" id="SSF55797">
    <property type="entry name" value="PR-1-like"/>
    <property type="match status" value="1"/>
</dbReference>
<evidence type="ECO:0000313" key="2">
    <source>
        <dbReference type="EMBL" id="KAF2147636.1"/>
    </source>
</evidence>
<dbReference type="CDD" id="cd05380">
    <property type="entry name" value="CAP_euk"/>
    <property type="match status" value="1"/>
</dbReference>
<comment type="caution">
    <text evidence="2">The sequence shown here is derived from an EMBL/GenBank/DDBJ whole genome shotgun (WGS) entry which is preliminary data.</text>
</comment>
<feature type="domain" description="SCP" evidence="1">
    <location>
        <begin position="20"/>
        <end position="166"/>
    </location>
</feature>
<dbReference type="Pfam" id="PF00188">
    <property type="entry name" value="CAP"/>
    <property type="match status" value="1"/>
</dbReference>
<dbReference type="InterPro" id="IPR014044">
    <property type="entry name" value="CAP_dom"/>
</dbReference>
<dbReference type="PRINTS" id="PR00837">
    <property type="entry name" value="V5TPXLIKE"/>
</dbReference>
<dbReference type="Gene3D" id="3.40.33.10">
    <property type="entry name" value="CAP"/>
    <property type="match status" value="1"/>
</dbReference>
<dbReference type="OrthoDB" id="337038at2759"/>
<organism evidence="2 3">
    <name type="scientific">Myriangium duriaei CBS 260.36</name>
    <dbReference type="NCBI Taxonomy" id="1168546"/>
    <lineage>
        <taxon>Eukaryota</taxon>
        <taxon>Fungi</taxon>
        <taxon>Dikarya</taxon>
        <taxon>Ascomycota</taxon>
        <taxon>Pezizomycotina</taxon>
        <taxon>Dothideomycetes</taxon>
        <taxon>Dothideomycetidae</taxon>
        <taxon>Myriangiales</taxon>
        <taxon>Myriangiaceae</taxon>
        <taxon>Myriangium</taxon>
    </lineage>
</organism>
<dbReference type="PROSITE" id="PS01009">
    <property type="entry name" value="CRISP_1"/>
    <property type="match status" value="1"/>
</dbReference>
<dbReference type="AlphaFoldDB" id="A0A9P4ISR6"/>
<dbReference type="EMBL" id="ML996095">
    <property type="protein sequence ID" value="KAF2147636.1"/>
    <property type="molecule type" value="Genomic_DNA"/>
</dbReference>
<sequence>MTTLSSTTTTVAKPVGTAGAYIDTILRHHNAHRANASVPNLVWSDTMAQNAQTAATGCVYQHNLTPGGGGYGQNIGAGYLSTQMGAFITEGMYNNEVNNYPTPYGANNPDLSNFSEWGHYSQIVWGATTEVGCYTADCSATGLTNTAGTPPYFTVCNYYPAGNVVGQFSQVGTPLGGPTIHANYECTDYSNCEGPTT</sequence>
<keyword evidence="3" id="KW-1185">Reference proteome</keyword>
<dbReference type="GO" id="GO:0005576">
    <property type="term" value="C:extracellular region"/>
    <property type="evidence" value="ECO:0007669"/>
    <property type="project" value="InterPro"/>
</dbReference>
<protein>
    <submittedName>
        <fullName evidence="2">PR-1-like protein</fullName>
    </submittedName>
</protein>